<proteinExistence type="inferred from homology"/>
<dbReference type="Pfam" id="PF01546">
    <property type="entry name" value="Peptidase_M20"/>
    <property type="match status" value="1"/>
</dbReference>
<dbReference type="STRING" id="587909.SAMN05421810_101916"/>
<dbReference type="NCBIfam" id="TIGR01879">
    <property type="entry name" value="hydantase"/>
    <property type="match status" value="1"/>
</dbReference>
<evidence type="ECO:0000313" key="5">
    <source>
        <dbReference type="EMBL" id="SFP08767.1"/>
    </source>
</evidence>
<dbReference type="Gene3D" id="3.40.630.10">
    <property type="entry name" value="Zn peptidases"/>
    <property type="match status" value="1"/>
</dbReference>
<dbReference type="PANTHER" id="PTHR32494">
    <property type="entry name" value="ALLANTOATE DEIMINASE-RELATED"/>
    <property type="match status" value="1"/>
</dbReference>
<feature type="binding site" evidence="3">
    <location>
        <position position="376"/>
    </location>
    <ligand>
        <name>Zn(2+)</name>
        <dbReference type="ChEBI" id="CHEBI:29105"/>
        <label>2</label>
    </ligand>
</feature>
<feature type="binding site" evidence="3">
    <location>
        <position position="85"/>
    </location>
    <ligand>
        <name>Zn(2+)</name>
        <dbReference type="ChEBI" id="CHEBI:29105"/>
        <label>1</label>
    </ligand>
</feature>
<feature type="binding site" evidence="3">
    <location>
        <position position="185"/>
    </location>
    <ligand>
        <name>Zn(2+)</name>
        <dbReference type="ChEBI" id="CHEBI:29105"/>
        <label>1</label>
    </ligand>
</feature>
<dbReference type="AlphaFoldDB" id="A0A1I5MHG8"/>
<comment type="cofactor">
    <cofactor evidence="3">
        <name>Zn(2+)</name>
        <dbReference type="ChEBI" id="CHEBI:29105"/>
    </cofactor>
    <text evidence="3">Binds 2 Zn(2+) ions per subunit.</text>
</comment>
<feature type="binding site" evidence="3">
    <location>
        <position position="74"/>
    </location>
    <ligand>
        <name>Zn(2+)</name>
        <dbReference type="ChEBI" id="CHEBI:29105"/>
        <label>1</label>
    </ligand>
</feature>
<feature type="binding site" evidence="4">
    <location>
        <position position="269"/>
    </location>
    <ligand>
        <name>allantoate</name>
        <dbReference type="ChEBI" id="CHEBI:17536"/>
    </ligand>
</feature>
<keyword evidence="3" id="KW-0479">Metal-binding</keyword>
<reference evidence="6" key="1">
    <citation type="submission" date="2016-10" db="EMBL/GenBank/DDBJ databases">
        <authorList>
            <person name="Varghese N."/>
            <person name="Submissions S."/>
        </authorList>
    </citation>
    <scope>NUCLEOTIDE SEQUENCE [LARGE SCALE GENOMIC DNA]</scope>
    <source>
        <strain evidence="6">CGMCC 4.5579</strain>
    </source>
</reference>
<evidence type="ECO:0000256" key="1">
    <source>
        <dbReference type="ARBA" id="ARBA00006153"/>
    </source>
</evidence>
<feature type="binding site" evidence="3">
    <location>
        <position position="120"/>
    </location>
    <ligand>
        <name>Zn(2+)</name>
        <dbReference type="ChEBI" id="CHEBI:29105"/>
        <label>2</label>
    </ligand>
</feature>
<dbReference type="NCBIfam" id="NF006770">
    <property type="entry name" value="PRK09290.1-4"/>
    <property type="match status" value="1"/>
</dbReference>
<organism evidence="5 6">
    <name type="scientific">Amycolatopsis arida</name>
    <dbReference type="NCBI Taxonomy" id="587909"/>
    <lineage>
        <taxon>Bacteria</taxon>
        <taxon>Bacillati</taxon>
        <taxon>Actinomycetota</taxon>
        <taxon>Actinomycetes</taxon>
        <taxon>Pseudonocardiales</taxon>
        <taxon>Pseudonocardiaceae</taxon>
        <taxon>Amycolatopsis</taxon>
    </lineage>
</organism>
<feature type="binding site" evidence="4">
    <location>
        <position position="282"/>
    </location>
    <ligand>
        <name>allantoate</name>
        <dbReference type="ChEBI" id="CHEBI:17536"/>
    </ligand>
</feature>
<dbReference type="SUPFAM" id="SSF55031">
    <property type="entry name" value="Bacterial exopeptidase dimerisation domain"/>
    <property type="match status" value="1"/>
</dbReference>
<dbReference type="SUPFAM" id="SSF53187">
    <property type="entry name" value="Zn-dependent exopeptidases"/>
    <property type="match status" value="1"/>
</dbReference>
<feature type="binding site" evidence="3">
    <location>
        <position position="85"/>
    </location>
    <ligand>
        <name>Zn(2+)</name>
        <dbReference type="ChEBI" id="CHEBI:29105"/>
        <label>2</label>
    </ligand>
</feature>
<protein>
    <submittedName>
        <fullName evidence="5">N-carbamoyl-L-amino-acid hydrolase</fullName>
    </submittedName>
</protein>
<dbReference type="Proteomes" id="UP000198727">
    <property type="component" value="Unassembled WGS sequence"/>
</dbReference>
<feature type="binding site" evidence="4">
    <location>
        <position position="210"/>
    </location>
    <ligand>
        <name>allantoate</name>
        <dbReference type="ChEBI" id="CHEBI:17536"/>
    </ligand>
</feature>
<keyword evidence="6" id="KW-1185">Reference proteome</keyword>
<accession>A0A1I5MHG8</accession>
<dbReference type="OrthoDB" id="9808195at2"/>
<dbReference type="RefSeq" id="WP_092528185.1">
    <property type="nucleotide sequence ID" value="NZ_FOWW01000001.1"/>
</dbReference>
<dbReference type="InterPro" id="IPR010158">
    <property type="entry name" value="Amidase_Cbmase"/>
</dbReference>
<dbReference type="PANTHER" id="PTHR32494:SF5">
    <property type="entry name" value="ALLANTOATE AMIDOHYDROLASE"/>
    <property type="match status" value="1"/>
</dbReference>
<sequence>MTAQGLLDELVDVGRDRGRGGYSRHVFTPVERELRTWFTEQATRRGLDVETDRNGNLWAWWGRPGPNALVTGSHLDSVPGGGAFDGPLGVVSALAAVDTLKARGSTPARPFAVVVFAEEEGGRFGVPCLGSRLLTGSIDPDTARRLADPDGVTLAEAAASAGLDPAWLGADRRRLAMLGTFLELHVEQGRGLVLVDRPVAVGSEVIAHGRWRFTFTGEGNHAGATPLRDRRDPMLPAAEVVAAARRAARAVPDGRATVGRLVPTPGGTNVIASTVDVWLDARAGDEAATRAMVAEVTAAAEAAAAAEGCAVTVREESYSDTVGFDPGLRERLGRLLGRGSDDAPELPTGAGHDAAILAPHVPSAMLYVRNPTGVSHAPEEHAEPADVERGAAALADVLDHLGASRAGTVDDE</sequence>
<comment type="similarity">
    <text evidence="1">Belongs to the peptidase M20 family.</text>
</comment>
<evidence type="ECO:0000256" key="3">
    <source>
        <dbReference type="PIRSR" id="PIRSR001235-1"/>
    </source>
</evidence>
<keyword evidence="2 5" id="KW-0378">Hydrolase</keyword>
<name>A0A1I5MHG8_9PSEU</name>
<dbReference type="Gene3D" id="3.30.70.360">
    <property type="match status" value="1"/>
</dbReference>
<gene>
    <name evidence="5" type="ORF">SAMN05421810_101916</name>
</gene>
<evidence type="ECO:0000313" key="6">
    <source>
        <dbReference type="Proteomes" id="UP000198727"/>
    </source>
</evidence>
<keyword evidence="3" id="KW-0862">Zinc</keyword>
<evidence type="ECO:0000256" key="2">
    <source>
        <dbReference type="ARBA" id="ARBA00022801"/>
    </source>
</evidence>
<dbReference type="PIRSF" id="PIRSF001235">
    <property type="entry name" value="Amidase_carbamoylase"/>
    <property type="match status" value="1"/>
</dbReference>
<dbReference type="InterPro" id="IPR002933">
    <property type="entry name" value="Peptidase_M20"/>
</dbReference>
<dbReference type="GO" id="GO:0016813">
    <property type="term" value="F:hydrolase activity, acting on carbon-nitrogen (but not peptide) bonds, in linear amidines"/>
    <property type="evidence" value="ECO:0007669"/>
    <property type="project" value="InterPro"/>
</dbReference>
<dbReference type="InterPro" id="IPR036264">
    <property type="entry name" value="Bact_exopeptidase_dim_dom"/>
</dbReference>
<dbReference type="GO" id="GO:0046872">
    <property type="term" value="F:metal ion binding"/>
    <property type="evidence" value="ECO:0007669"/>
    <property type="project" value="UniProtKB-KW"/>
</dbReference>
<dbReference type="EMBL" id="FOWW01000001">
    <property type="protein sequence ID" value="SFP08767.1"/>
    <property type="molecule type" value="Genomic_DNA"/>
</dbReference>
<evidence type="ECO:0000256" key="4">
    <source>
        <dbReference type="PIRSR" id="PIRSR001235-2"/>
    </source>
</evidence>